<dbReference type="Proteomes" id="UP001175211">
    <property type="component" value="Unassembled WGS sequence"/>
</dbReference>
<dbReference type="EMBL" id="JAUEPS010000006">
    <property type="protein sequence ID" value="KAK0464335.1"/>
    <property type="molecule type" value="Genomic_DNA"/>
</dbReference>
<gene>
    <name evidence="1" type="ORF">EV420DRAFT_1037337</name>
</gene>
<dbReference type="AlphaFoldDB" id="A0AA39NET8"/>
<comment type="caution">
    <text evidence="1">The sequence shown here is derived from an EMBL/GenBank/DDBJ whole genome shotgun (WGS) entry which is preliminary data.</text>
</comment>
<accession>A0AA39NET8</accession>
<reference evidence="1" key="1">
    <citation type="submission" date="2023-06" db="EMBL/GenBank/DDBJ databases">
        <authorList>
            <consortium name="Lawrence Berkeley National Laboratory"/>
            <person name="Ahrendt S."/>
            <person name="Sahu N."/>
            <person name="Indic B."/>
            <person name="Wong-Bajracharya J."/>
            <person name="Merenyi Z."/>
            <person name="Ke H.-M."/>
            <person name="Monk M."/>
            <person name="Kocsube S."/>
            <person name="Drula E."/>
            <person name="Lipzen A."/>
            <person name="Balint B."/>
            <person name="Henrissat B."/>
            <person name="Andreopoulos B."/>
            <person name="Martin F.M."/>
            <person name="Harder C.B."/>
            <person name="Rigling D."/>
            <person name="Ford K.L."/>
            <person name="Foster G.D."/>
            <person name="Pangilinan J."/>
            <person name="Papanicolaou A."/>
            <person name="Barry K."/>
            <person name="LaButti K."/>
            <person name="Viragh M."/>
            <person name="Koriabine M."/>
            <person name="Yan M."/>
            <person name="Riley R."/>
            <person name="Champramary S."/>
            <person name="Plett K.L."/>
            <person name="Tsai I.J."/>
            <person name="Slot J."/>
            <person name="Sipos G."/>
            <person name="Plett J."/>
            <person name="Nagy L.G."/>
            <person name="Grigoriev I.V."/>
        </authorList>
    </citation>
    <scope>NUCLEOTIDE SEQUENCE</scope>
    <source>
        <strain evidence="1">CCBAS 213</strain>
    </source>
</reference>
<evidence type="ECO:0000313" key="1">
    <source>
        <dbReference type="EMBL" id="KAK0464335.1"/>
    </source>
</evidence>
<dbReference type="GeneID" id="85349002"/>
<keyword evidence="2" id="KW-1185">Reference proteome</keyword>
<sequence>MRGFEFIEPLIAAMTDLDPVKRIKIDEAVKRLTDIVIGLDVMTLRSRVVYNVEFTILRPFKAVSHWVWTLGLIARKIPANSSAFAAVNPCFSCS</sequence>
<proteinExistence type="predicted"/>
<dbReference type="RefSeq" id="XP_060335456.1">
    <property type="nucleotide sequence ID" value="XM_060465454.1"/>
</dbReference>
<name>A0AA39NET8_ARMTA</name>
<protein>
    <submittedName>
        <fullName evidence="1">Uncharacterized protein</fullName>
    </submittedName>
</protein>
<organism evidence="1 2">
    <name type="scientific">Armillaria tabescens</name>
    <name type="common">Ringless honey mushroom</name>
    <name type="synonym">Agaricus tabescens</name>
    <dbReference type="NCBI Taxonomy" id="1929756"/>
    <lineage>
        <taxon>Eukaryota</taxon>
        <taxon>Fungi</taxon>
        <taxon>Dikarya</taxon>
        <taxon>Basidiomycota</taxon>
        <taxon>Agaricomycotina</taxon>
        <taxon>Agaricomycetes</taxon>
        <taxon>Agaricomycetidae</taxon>
        <taxon>Agaricales</taxon>
        <taxon>Marasmiineae</taxon>
        <taxon>Physalacriaceae</taxon>
        <taxon>Desarmillaria</taxon>
    </lineage>
</organism>
<evidence type="ECO:0000313" key="2">
    <source>
        <dbReference type="Proteomes" id="UP001175211"/>
    </source>
</evidence>